<gene>
    <name evidence="2" type="ORF">NW766_012860</name>
</gene>
<dbReference type="Gene3D" id="2.40.40.20">
    <property type="match status" value="1"/>
</dbReference>
<organism evidence="2 3">
    <name type="scientific">Fusarium irregulare</name>
    <dbReference type="NCBI Taxonomy" id="2494466"/>
    <lineage>
        <taxon>Eukaryota</taxon>
        <taxon>Fungi</taxon>
        <taxon>Dikarya</taxon>
        <taxon>Ascomycota</taxon>
        <taxon>Pezizomycotina</taxon>
        <taxon>Sordariomycetes</taxon>
        <taxon>Hypocreomycetidae</taxon>
        <taxon>Hypocreales</taxon>
        <taxon>Nectriaceae</taxon>
        <taxon>Fusarium</taxon>
        <taxon>Fusarium incarnatum-equiseti species complex</taxon>
    </lineage>
</organism>
<dbReference type="Pfam" id="PF00623">
    <property type="entry name" value="RNA_pol_Rpb1_2"/>
    <property type="match status" value="1"/>
</dbReference>
<feature type="domain" description="RNA polymerase alpha subunit" evidence="1">
    <location>
        <begin position="167"/>
        <end position="239"/>
    </location>
</feature>
<dbReference type="GO" id="GO:0003677">
    <property type="term" value="F:DNA binding"/>
    <property type="evidence" value="ECO:0007669"/>
    <property type="project" value="InterPro"/>
</dbReference>
<keyword evidence="3" id="KW-1185">Reference proteome</keyword>
<dbReference type="Proteomes" id="UP001152130">
    <property type="component" value="Unassembled WGS sequence"/>
</dbReference>
<evidence type="ECO:0000313" key="2">
    <source>
        <dbReference type="EMBL" id="KAJ4002535.1"/>
    </source>
</evidence>
<sequence length="614" mass="69362">MEPQHFYRRVYNGADIRSTHVISAVRFSKFKEGEKFRTHSVDSLEDYESGCRIHAQCFGHMCETPGGIMLPPQSMSMRTMEIATEYHAASKLAFAGNESEYIEKLKETNYTKHGTYRIIMSTPVAGSGRLIATPQWEFGRSVVAVSENLASRMKVCRKVYTAGGSVAGKYVETNLKEWDWVIVVRPPSLHFGNTQPMRIRFWKKDCIGIHPETFSMFHGDFDGDEAHIYPVFDVDSIAECEAWDVLPLATFQIGRAKLKSVRKDMGLPESIMYADDDSNAKFIEYTTMSAKQIADHSVKLVLGEQSRNKEKHIKGMSDRFVSESTADSFVQESIRGMEDVKRQQLSQGTLGDMTRVSKIVASCFYRPYTGSLYVKRRHESATIVNDLIKDIGTPSVRGMAGICAVAQQAALDSHRAESRDPVSHDFISDLILGCYRKVHASHTREYTFVELFADPSRRTEAMKLVSQCSPRWVDDQRSDTIHMLCKPKSIKLNMARYIKSAYSPEILSVIQKQGLSVRAVCENGIKVVCNYYGVRISALELHDVSVVFSYRPEASVHPITTREGMMSRELGWIETFEATDYTKLPSLEGNFETPDTSTAAMFMSNFSNLKAKYE</sequence>
<accession>A0A9W8PCX5</accession>
<evidence type="ECO:0000313" key="3">
    <source>
        <dbReference type="Proteomes" id="UP001152130"/>
    </source>
</evidence>
<dbReference type="GO" id="GO:0003899">
    <property type="term" value="F:DNA-directed RNA polymerase activity"/>
    <property type="evidence" value="ECO:0007669"/>
    <property type="project" value="InterPro"/>
</dbReference>
<evidence type="ECO:0000259" key="1">
    <source>
        <dbReference type="Pfam" id="PF00623"/>
    </source>
</evidence>
<protein>
    <recommendedName>
        <fullName evidence="1">RNA polymerase alpha subunit domain-containing protein</fullName>
    </recommendedName>
</protein>
<comment type="caution">
    <text evidence="2">The sequence shown here is derived from an EMBL/GenBank/DDBJ whole genome shotgun (WGS) entry which is preliminary data.</text>
</comment>
<name>A0A9W8PCX5_9HYPO</name>
<reference evidence="2" key="1">
    <citation type="submission" date="2022-10" db="EMBL/GenBank/DDBJ databases">
        <title>Fusarium specimens isolated from Avocado Roots.</title>
        <authorList>
            <person name="Stajich J."/>
            <person name="Roper C."/>
            <person name="Heimlech-Rivalta G."/>
        </authorList>
    </citation>
    <scope>NUCLEOTIDE SEQUENCE</scope>
    <source>
        <strain evidence="2">CF00143</strain>
    </source>
</reference>
<proteinExistence type="predicted"/>
<dbReference type="SUPFAM" id="SSF64484">
    <property type="entry name" value="beta and beta-prime subunits of DNA dependent RNA-polymerase"/>
    <property type="match status" value="1"/>
</dbReference>
<dbReference type="AlphaFoldDB" id="A0A9W8PCX5"/>
<dbReference type="InterPro" id="IPR000722">
    <property type="entry name" value="RNA_pol_asu"/>
</dbReference>
<dbReference type="GO" id="GO:0006351">
    <property type="term" value="P:DNA-templated transcription"/>
    <property type="evidence" value="ECO:0007669"/>
    <property type="project" value="InterPro"/>
</dbReference>
<dbReference type="EMBL" id="JAPDHF010000033">
    <property type="protein sequence ID" value="KAJ4002535.1"/>
    <property type="molecule type" value="Genomic_DNA"/>
</dbReference>